<reference evidence="2" key="1">
    <citation type="submission" date="2020-05" db="EMBL/GenBank/DDBJ databases">
        <title>WGS assembly of Panicum virgatum.</title>
        <authorList>
            <person name="Lovell J.T."/>
            <person name="Jenkins J."/>
            <person name="Shu S."/>
            <person name="Juenger T.E."/>
            <person name="Schmutz J."/>
        </authorList>
    </citation>
    <scope>NUCLEOTIDE SEQUENCE</scope>
    <source>
        <strain evidence="2">AP13</strain>
    </source>
</reference>
<dbReference type="AlphaFoldDB" id="A0A8T0V631"/>
<dbReference type="PANTHER" id="PTHR45224">
    <property type="entry name" value="OS01G0527900 PROTEIN-RELATED"/>
    <property type="match status" value="1"/>
</dbReference>
<dbReference type="EMBL" id="CM029040">
    <property type="protein sequence ID" value="KAG2631862.1"/>
    <property type="molecule type" value="Genomic_DNA"/>
</dbReference>
<name>A0A8T0V631_PANVG</name>
<dbReference type="Proteomes" id="UP000823388">
    <property type="component" value="Chromosome 2N"/>
</dbReference>
<evidence type="ECO:0000313" key="3">
    <source>
        <dbReference type="Proteomes" id="UP000823388"/>
    </source>
</evidence>
<dbReference type="PANTHER" id="PTHR45224:SF16">
    <property type="entry name" value="OS01G0527900 PROTEIN"/>
    <property type="match status" value="1"/>
</dbReference>
<gene>
    <name evidence="2" type="ORF">PVAP13_2NG050500</name>
</gene>
<sequence length="117" mass="13184">MRAPIASTLVNDMLGTHGYMNFLQNSPLLSQNLHFVGGPSHYGPSNPPTRNERSPSVEEVSNPPTTGHHNLNVENEEVGRTDKRIKWTQDEDLRLMSAWLKNSVDSIAGNDRRNEQY</sequence>
<proteinExistence type="predicted"/>
<organism evidence="2 3">
    <name type="scientific">Panicum virgatum</name>
    <name type="common">Blackwell switchgrass</name>
    <dbReference type="NCBI Taxonomy" id="38727"/>
    <lineage>
        <taxon>Eukaryota</taxon>
        <taxon>Viridiplantae</taxon>
        <taxon>Streptophyta</taxon>
        <taxon>Embryophyta</taxon>
        <taxon>Tracheophyta</taxon>
        <taxon>Spermatophyta</taxon>
        <taxon>Magnoliopsida</taxon>
        <taxon>Liliopsida</taxon>
        <taxon>Poales</taxon>
        <taxon>Poaceae</taxon>
        <taxon>PACMAD clade</taxon>
        <taxon>Panicoideae</taxon>
        <taxon>Panicodae</taxon>
        <taxon>Paniceae</taxon>
        <taxon>Panicinae</taxon>
        <taxon>Panicum</taxon>
        <taxon>Panicum sect. Hiantes</taxon>
    </lineage>
</organism>
<comment type="caution">
    <text evidence="2">The sequence shown here is derived from an EMBL/GenBank/DDBJ whole genome shotgun (WGS) entry which is preliminary data.</text>
</comment>
<protein>
    <submittedName>
        <fullName evidence="2">Uncharacterized protein</fullName>
    </submittedName>
</protein>
<feature type="compositionally biased region" description="Polar residues" evidence="1">
    <location>
        <begin position="62"/>
        <end position="73"/>
    </location>
</feature>
<evidence type="ECO:0000313" key="2">
    <source>
        <dbReference type="EMBL" id="KAG2631862.1"/>
    </source>
</evidence>
<accession>A0A8T0V631</accession>
<keyword evidence="3" id="KW-1185">Reference proteome</keyword>
<feature type="region of interest" description="Disordered" evidence="1">
    <location>
        <begin position="36"/>
        <end position="83"/>
    </location>
</feature>
<evidence type="ECO:0000256" key="1">
    <source>
        <dbReference type="SAM" id="MobiDB-lite"/>
    </source>
</evidence>